<feature type="domain" description="DUF6630" evidence="1">
    <location>
        <begin position="33"/>
        <end position="179"/>
    </location>
</feature>
<sequence>MTLPDHEFDPDDNFRHAFDDEDDMDLDDTEALVWNLLVLINPGDEETALRQFAAYRDASGEEGADPDQVLWTLKDAIDWTSGFHVDWKDTESFIDCINQLAARYAMEIDWGGDTSDEDFLDGTDVPALMAVAYDRLREHGYTLWNWNTDSDAYAGWMALRRDDEGMQQLAAVMGVEIRPGSDAF</sequence>
<organism evidence="2 3">
    <name type="scientific">Pseudoxanthomonas japonensis</name>
    <dbReference type="NCBI Taxonomy" id="69284"/>
    <lineage>
        <taxon>Bacteria</taxon>
        <taxon>Pseudomonadati</taxon>
        <taxon>Pseudomonadota</taxon>
        <taxon>Gammaproteobacteria</taxon>
        <taxon>Lysobacterales</taxon>
        <taxon>Lysobacteraceae</taxon>
        <taxon>Pseudoxanthomonas</taxon>
    </lineage>
</organism>
<dbReference type="Proteomes" id="UP000781710">
    <property type="component" value="Unassembled WGS sequence"/>
</dbReference>
<reference evidence="2 3" key="1">
    <citation type="submission" date="2017-10" db="EMBL/GenBank/DDBJ databases">
        <title>Whole genome sequencing of members of genus Pseudoxanthomonas.</title>
        <authorList>
            <person name="Kumar S."/>
            <person name="Bansal K."/>
            <person name="Kaur A."/>
            <person name="Patil P."/>
            <person name="Sharma S."/>
            <person name="Patil P.B."/>
        </authorList>
    </citation>
    <scope>NUCLEOTIDE SEQUENCE [LARGE SCALE GENOMIC DNA]</scope>
    <source>
        <strain evidence="2 3">DSM 17109</strain>
    </source>
</reference>
<protein>
    <recommendedName>
        <fullName evidence="1">DUF6630 domain-containing protein</fullName>
    </recommendedName>
</protein>
<dbReference type="InterPro" id="IPR046582">
    <property type="entry name" value="DUF6630"/>
</dbReference>
<accession>A0ABQ6ZE34</accession>
<evidence type="ECO:0000313" key="2">
    <source>
        <dbReference type="EMBL" id="KAF1723580.1"/>
    </source>
</evidence>
<proteinExistence type="predicted"/>
<dbReference type="Pfam" id="PF20335">
    <property type="entry name" value="DUF6630"/>
    <property type="match status" value="1"/>
</dbReference>
<dbReference type="EMBL" id="PDWW01000026">
    <property type="protein sequence ID" value="KAF1723580.1"/>
    <property type="molecule type" value="Genomic_DNA"/>
</dbReference>
<evidence type="ECO:0000259" key="1">
    <source>
        <dbReference type="Pfam" id="PF20335"/>
    </source>
</evidence>
<comment type="caution">
    <text evidence="2">The sequence shown here is derived from an EMBL/GenBank/DDBJ whole genome shotgun (WGS) entry which is preliminary data.</text>
</comment>
<name>A0ABQ6ZE34_9GAMM</name>
<evidence type="ECO:0000313" key="3">
    <source>
        <dbReference type="Proteomes" id="UP000781710"/>
    </source>
</evidence>
<gene>
    <name evidence="2" type="ORF">CSC78_15595</name>
</gene>
<keyword evidence="3" id="KW-1185">Reference proteome</keyword>